<organism evidence="1 2">
    <name type="scientific">Candidatus Woesebacteria bacterium CG22_combo_CG10-13_8_21_14_all_39_10</name>
    <dbReference type="NCBI Taxonomy" id="1975059"/>
    <lineage>
        <taxon>Bacteria</taxon>
        <taxon>Candidatus Woeseibacteriota</taxon>
    </lineage>
</organism>
<dbReference type="AlphaFoldDB" id="A0A2H0BL88"/>
<proteinExistence type="predicted"/>
<gene>
    <name evidence="1" type="ORF">COX03_01305</name>
</gene>
<sequence length="104" mass="11542">MDLIENKIRRLSFNQLRALAYLCQSKGALISSSPTGRKMGVVGKSLGGVFSSLSRQRIRNQPLLIPFGRGDEGRGLRWKLNISLVSTDNLAKIVSELLESWGNR</sequence>
<evidence type="ECO:0000313" key="2">
    <source>
        <dbReference type="Proteomes" id="UP000229847"/>
    </source>
</evidence>
<dbReference type="Proteomes" id="UP000229847">
    <property type="component" value="Unassembled WGS sequence"/>
</dbReference>
<name>A0A2H0BL88_9BACT</name>
<protein>
    <submittedName>
        <fullName evidence="1">Uncharacterized protein</fullName>
    </submittedName>
</protein>
<comment type="caution">
    <text evidence="1">The sequence shown here is derived from an EMBL/GenBank/DDBJ whole genome shotgun (WGS) entry which is preliminary data.</text>
</comment>
<reference evidence="1 2" key="1">
    <citation type="submission" date="2017-09" db="EMBL/GenBank/DDBJ databases">
        <title>Depth-based differentiation of microbial function through sediment-hosted aquifers and enrichment of novel symbionts in the deep terrestrial subsurface.</title>
        <authorList>
            <person name="Probst A.J."/>
            <person name="Ladd B."/>
            <person name="Jarett J.K."/>
            <person name="Geller-Mcgrath D.E."/>
            <person name="Sieber C.M."/>
            <person name="Emerson J.B."/>
            <person name="Anantharaman K."/>
            <person name="Thomas B.C."/>
            <person name="Malmstrom R."/>
            <person name="Stieglmeier M."/>
            <person name="Klingl A."/>
            <person name="Woyke T."/>
            <person name="Ryan C.M."/>
            <person name="Banfield J.F."/>
        </authorList>
    </citation>
    <scope>NUCLEOTIDE SEQUENCE [LARGE SCALE GENOMIC DNA]</scope>
    <source>
        <strain evidence="1">CG22_combo_CG10-13_8_21_14_all_39_10</strain>
    </source>
</reference>
<evidence type="ECO:0000313" key="1">
    <source>
        <dbReference type="EMBL" id="PIP57768.1"/>
    </source>
</evidence>
<dbReference type="EMBL" id="PCSW01000039">
    <property type="protein sequence ID" value="PIP57768.1"/>
    <property type="molecule type" value="Genomic_DNA"/>
</dbReference>
<accession>A0A2H0BL88</accession>